<comment type="cofactor">
    <cofactor evidence="1">
        <name>NAD(+)</name>
        <dbReference type="ChEBI" id="CHEBI:57540"/>
    </cofactor>
</comment>
<protein>
    <submittedName>
        <fullName evidence="9">3-dehydroquinate synthase</fullName>
    </submittedName>
</protein>
<dbReference type="GO" id="GO:0046872">
    <property type="term" value="F:metal ion binding"/>
    <property type="evidence" value="ECO:0007669"/>
    <property type="project" value="UniProtKB-KW"/>
</dbReference>
<dbReference type="AlphaFoldDB" id="A0A9D9IIE0"/>
<keyword evidence="6" id="KW-0170">Cobalt</keyword>
<dbReference type="PIRSF" id="PIRSF001455">
    <property type="entry name" value="DHQ_synth"/>
    <property type="match status" value="1"/>
</dbReference>
<dbReference type="Gene3D" id="3.40.50.1970">
    <property type="match status" value="1"/>
</dbReference>
<keyword evidence="5" id="KW-0456">Lyase</keyword>
<dbReference type="EMBL" id="JADIMA010000017">
    <property type="protein sequence ID" value="MBO8472363.1"/>
    <property type="molecule type" value="Genomic_DNA"/>
</dbReference>
<evidence type="ECO:0000256" key="2">
    <source>
        <dbReference type="ARBA" id="ARBA00001941"/>
    </source>
</evidence>
<evidence type="ECO:0000313" key="9">
    <source>
        <dbReference type="EMBL" id="MBO8472363.1"/>
    </source>
</evidence>
<evidence type="ECO:0000259" key="7">
    <source>
        <dbReference type="Pfam" id="PF01761"/>
    </source>
</evidence>
<evidence type="ECO:0000259" key="8">
    <source>
        <dbReference type="Pfam" id="PF24621"/>
    </source>
</evidence>
<sequence length="360" mass="38697">MKEKQLIINGRTESVLYAGSGLGEFVRKISGMPSSSIHVIADRNAIAPTESILPDFFKRISSGLPPICLEADERNKTLAEAERICLELEKRGADRDSLLVVVGGGITTDLGGFVASVYRRGIKAVFIPTTLLAQADAAIGGKNGVNLGGHKNMIGTIRQPAAVYLCGDYIREMPHGLLMDGLSEMLKIFMITSPSDYEKVCGIFSDGDFPVKSDTGHFFELVYSAAKEKMDIVAEDQFEHGRRELLNLGHTFAHAVESVTGGTVSHGRAVAEGMLLAAKAGVVMGATSPDFLYKIENDFEKCGITGTKIEYGRPSDLLPHMLVDKKKHADGIHLIVPKALGDVAGVSVNKNGLEKILSLI</sequence>
<dbReference type="InterPro" id="IPR050071">
    <property type="entry name" value="Dehydroquinate_synthase"/>
</dbReference>
<dbReference type="Gene3D" id="1.20.1090.10">
    <property type="entry name" value="Dehydroquinate synthase-like - alpha domain"/>
    <property type="match status" value="1"/>
</dbReference>
<comment type="caution">
    <text evidence="9">The sequence shown here is derived from an EMBL/GenBank/DDBJ whole genome shotgun (WGS) entry which is preliminary data.</text>
</comment>
<dbReference type="GO" id="GO:0003856">
    <property type="term" value="F:3-dehydroquinate synthase activity"/>
    <property type="evidence" value="ECO:0007669"/>
    <property type="project" value="TreeGrafter"/>
</dbReference>
<dbReference type="Pfam" id="PF24621">
    <property type="entry name" value="DHQS_C"/>
    <property type="match status" value="1"/>
</dbReference>
<evidence type="ECO:0000256" key="1">
    <source>
        <dbReference type="ARBA" id="ARBA00001911"/>
    </source>
</evidence>
<name>A0A9D9IIE0_9BACT</name>
<dbReference type="InterPro" id="IPR030963">
    <property type="entry name" value="DHQ_synth_fam"/>
</dbReference>
<dbReference type="InterPro" id="IPR056179">
    <property type="entry name" value="DHQS_C"/>
</dbReference>
<feature type="domain" description="3-dehydroquinate synthase C-terminal" evidence="8">
    <location>
        <begin position="181"/>
        <end position="327"/>
    </location>
</feature>
<evidence type="ECO:0000313" key="10">
    <source>
        <dbReference type="Proteomes" id="UP000823604"/>
    </source>
</evidence>
<accession>A0A9D9IIE0</accession>
<dbReference type="PANTHER" id="PTHR43622:SF1">
    <property type="entry name" value="3-DEHYDROQUINATE SYNTHASE"/>
    <property type="match status" value="1"/>
</dbReference>
<keyword evidence="3" id="KW-0479">Metal-binding</keyword>
<feature type="domain" description="3-dehydroquinate synthase N-terminal" evidence="7">
    <location>
        <begin position="68"/>
        <end position="175"/>
    </location>
</feature>
<evidence type="ECO:0000256" key="4">
    <source>
        <dbReference type="ARBA" id="ARBA00023027"/>
    </source>
</evidence>
<proteinExistence type="predicted"/>
<dbReference type="InterPro" id="IPR030960">
    <property type="entry name" value="DHQS/DOIS_N"/>
</dbReference>
<dbReference type="SUPFAM" id="SSF56796">
    <property type="entry name" value="Dehydroquinate synthase-like"/>
    <property type="match status" value="1"/>
</dbReference>
<dbReference type="PANTHER" id="PTHR43622">
    <property type="entry name" value="3-DEHYDROQUINATE SYNTHASE"/>
    <property type="match status" value="1"/>
</dbReference>
<reference evidence="9" key="2">
    <citation type="journal article" date="2021" name="PeerJ">
        <title>Extensive microbial diversity within the chicken gut microbiome revealed by metagenomics and culture.</title>
        <authorList>
            <person name="Gilroy R."/>
            <person name="Ravi A."/>
            <person name="Getino M."/>
            <person name="Pursley I."/>
            <person name="Horton D.L."/>
            <person name="Alikhan N.F."/>
            <person name="Baker D."/>
            <person name="Gharbi K."/>
            <person name="Hall N."/>
            <person name="Watson M."/>
            <person name="Adriaenssens E.M."/>
            <person name="Foster-Nyarko E."/>
            <person name="Jarju S."/>
            <person name="Secka A."/>
            <person name="Antonio M."/>
            <person name="Oren A."/>
            <person name="Chaudhuri R.R."/>
            <person name="La Ragione R."/>
            <person name="Hildebrand F."/>
            <person name="Pallen M.J."/>
        </authorList>
    </citation>
    <scope>NUCLEOTIDE SEQUENCE</scope>
    <source>
        <strain evidence="9">B1-8020</strain>
    </source>
</reference>
<dbReference type="GO" id="GO:0009073">
    <property type="term" value="P:aromatic amino acid family biosynthetic process"/>
    <property type="evidence" value="ECO:0007669"/>
    <property type="project" value="InterPro"/>
</dbReference>
<evidence type="ECO:0000256" key="5">
    <source>
        <dbReference type="ARBA" id="ARBA00023239"/>
    </source>
</evidence>
<keyword evidence="4" id="KW-0520">NAD</keyword>
<gene>
    <name evidence="9" type="ORF">IAB81_01865</name>
</gene>
<dbReference type="Proteomes" id="UP000823604">
    <property type="component" value="Unassembled WGS sequence"/>
</dbReference>
<evidence type="ECO:0000256" key="6">
    <source>
        <dbReference type="ARBA" id="ARBA00023285"/>
    </source>
</evidence>
<evidence type="ECO:0000256" key="3">
    <source>
        <dbReference type="ARBA" id="ARBA00022723"/>
    </source>
</evidence>
<comment type="cofactor">
    <cofactor evidence="2">
        <name>Co(2+)</name>
        <dbReference type="ChEBI" id="CHEBI:48828"/>
    </cofactor>
</comment>
<reference evidence="9" key="1">
    <citation type="submission" date="2020-10" db="EMBL/GenBank/DDBJ databases">
        <authorList>
            <person name="Gilroy R."/>
        </authorList>
    </citation>
    <scope>NUCLEOTIDE SEQUENCE</scope>
    <source>
        <strain evidence="9">B1-8020</strain>
    </source>
</reference>
<dbReference type="Pfam" id="PF01761">
    <property type="entry name" value="DHQ_synthase"/>
    <property type="match status" value="1"/>
</dbReference>
<organism evidence="9 10">
    <name type="scientific">Candidatus Merdivivens pullicola</name>
    <dbReference type="NCBI Taxonomy" id="2840872"/>
    <lineage>
        <taxon>Bacteria</taxon>
        <taxon>Pseudomonadati</taxon>
        <taxon>Bacteroidota</taxon>
        <taxon>Bacteroidia</taxon>
        <taxon>Bacteroidales</taxon>
        <taxon>Muribaculaceae</taxon>
        <taxon>Muribaculaceae incertae sedis</taxon>
        <taxon>Candidatus Merdivivens</taxon>
    </lineage>
</organism>
<dbReference type="CDD" id="cd08195">
    <property type="entry name" value="DHQS"/>
    <property type="match status" value="1"/>
</dbReference>